<proteinExistence type="predicted"/>
<keyword evidence="3" id="KW-1185">Reference proteome</keyword>
<evidence type="ECO:0000313" key="3">
    <source>
        <dbReference type="Proteomes" id="UP000011648"/>
    </source>
</evidence>
<evidence type="ECO:0000256" key="1">
    <source>
        <dbReference type="SAM" id="MobiDB-lite"/>
    </source>
</evidence>
<dbReference type="AlphaFoldDB" id="L9ZSH9"/>
<dbReference type="PATRIC" id="fig|1230458.4.peg.3445"/>
<protein>
    <submittedName>
        <fullName evidence="2">Uncharacterized protein</fullName>
    </submittedName>
</protein>
<accession>L9ZSH9</accession>
<name>L9ZSH9_9EURY</name>
<organism evidence="2 3">
    <name type="scientific">Natrialba taiwanensis DSM 12281</name>
    <dbReference type="NCBI Taxonomy" id="1230458"/>
    <lineage>
        <taxon>Archaea</taxon>
        <taxon>Methanobacteriati</taxon>
        <taxon>Methanobacteriota</taxon>
        <taxon>Stenosarchaea group</taxon>
        <taxon>Halobacteria</taxon>
        <taxon>Halobacteriales</taxon>
        <taxon>Natrialbaceae</taxon>
        <taxon>Natrialba</taxon>
    </lineage>
</organism>
<reference evidence="2 3" key="1">
    <citation type="journal article" date="2014" name="PLoS Genet.">
        <title>Phylogenetically driven sequencing of extremely halophilic archaea reveals strategies for static and dynamic osmo-response.</title>
        <authorList>
            <person name="Becker E.A."/>
            <person name="Seitzer P.M."/>
            <person name="Tritt A."/>
            <person name="Larsen D."/>
            <person name="Krusor M."/>
            <person name="Yao A.I."/>
            <person name="Wu D."/>
            <person name="Madern D."/>
            <person name="Eisen J.A."/>
            <person name="Darling A.E."/>
            <person name="Facciotti M.T."/>
        </authorList>
    </citation>
    <scope>NUCLEOTIDE SEQUENCE [LARGE SCALE GENOMIC DNA]</scope>
    <source>
        <strain evidence="2 3">DSM 12281</strain>
    </source>
</reference>
<sequence>MHNAVETMRTIGLIGLPGPIGQITLPSRSRDKQTSHANRDELGPNASFNEYSTGGANLAGAFGVCNPSSVGTTD</sequence>
<gene>
    <name evidence="2" type="ORF">C484_16994</name>
</gene>
<evidence type="ECO:0000313" key="2">
    <source>
        <dbReference type="EMBL" id="ELY88128.1"/>
    </source>
</evidence>
<feature type="region of interest" description="Disordered" evidence="1">
    <location>
        <begin position="20"/>
        <end position="50"/>
    </location>
</feature>
<dbReference type="Proteomes" id="UP000011648">
    <property type="component" value="Unassembled WGS sequence"/>
</dbReference>
<dbReference type="EMBL" id="AOIL01000052">
    <property type="protein sequence ID" value="ELY88128.1"/>
    <property type="molecule type" value="Genomic_DNA"/>
</dbReference>
<feature type="compositionally biased region" description="Basic and acidic residues" evidence="1">
    <location>
        <begin position="28"/>
        <end position="42"/>
    </location>
</feature>
<comment type="caution">
    <text evidence="2">The sequence shown here is derived from an EMBL/GenBank/DDBJ whole genome shotgun (WGS) entry which is preliminary data.</text>
</comment>